<keyword evidence="1" id="KW-0560">Oxidoreductase</keyword>
<gene>
    <name evidence="3" type="ORF">MSBRW_0581</name>
</gene>
<dbReference type="PANTHER" id="PTHR43244:SF1">
    <property type="entry name" value="5,10-METHYLENETETRAHYDROMETHANOPTERIN REDUCTASE"/>
    <property type="match status" value="1"/>
</dbReference>
<dbReference type="PATRIC" id="fig|1434109.4.peg.705"/>
<dbReference type="RefSeq" id="WP_011305456.1">
    <property type="nucleotide sequence ID" value="NZ_CP009526.1"/>
</dbReference>
<evidence type="ECO:0000259" key="2">
    <source>
        <dbReference type="Pfam" id="PF00296"/>
    </source>
</evidence>
<reference evidence="3 4" key="1">
    <citation type="submission" date="2014-07" db="EMBL/GenBank/DDBJ databases">
        <title>Methanogenic archaea and the global carbon cycle.</title>
        <authorList>
            <person name="Henriksen J.R."/>
            <person name="Luke J."/>
            <person name="Reinhart S."/>
            <person name="Benedict M.N."/>
            <person name="Youngblut N.D."/>
            <person name="Metcalf M.E."/>
            <person name="Whitaker R.J."/>
            <person name="Metcalf W.W."/>
        </authorList>
    </citation>
    <scope>NUCLEOTIDE SEQUENCE [LARGE SCALE GENOMIC DNA]</scope>
    <source>
        <strain evidence="3 4">Wiesmoor</strain>
    </source>
</reference>
<dbReference type="SUPFAM" id="SSF51679">
    <property type="entry name" value="Bacterial luciferase-like"/>
    <property type="match status" value="1"/>
</dbReference>
<name>A0A0E3QIW5_METBA</name>
<dbReference type="AlphaFoldDB" id="A0A0E3QIW5"/>
<dbReference type="InterPro" id="IPR011251">
    <property type="entry name" value="Luciferase-like_dom"/>
</dbReference>
<dbReference type="InterPro" id="IPR036661">
    <property type="entry name" value="Luciferase-like_sf"/>
</dbReference>
<accession>A0A0E3QIW5</accession>
<sequence length="342" mass="38090">MVILGWNAASEQYDPLDMLEQAVAAEKAGFESISASDHFHPWDPSGESCNIWTWLGAAAARLNGIEIGTGVTCPILRYNPVVLAQSAATVERMNKGNFYLGVGTGEAMNEYPTTGLWPGYEKRQDMMREAIELMRLLWGGDEVTFNGEYYVTRKARLYTMPRRRIPIYVSSLVPNSAFFAGYYGDGLISVANPPEVMKAIVSNFEAGARKAGKDPEKMPKHVEIWVAYTDDVDAAVKTFKQYWAGTMIFATHLQNIYTPEMVATNGAVVGNDVIKSRLCISSDPDVHAKFAQRFIDEGFNRLYFHSAGPNQYEFIEGYGRDVLPLIREKNRLRASPRAAATV</sequence>
<dbReference type="NCBIfam" id="TIGR03557">
    <property type="entry name" value="F420_G6P_family"/>
    <property type="match status" value="1"/>
</dbReference>
<dbReference type="HOGENOM" id="CLU_027853_4_0_2"/>
<organism evidence="3 4">
    <name type="scientific">Methanosarcina barkeri str. Wiesmoor</name>
    <dbReference type="NCBI Taxonomy" id="1434109"/>
    <lineage>
        <taxon>Archaea</taxon>
        <taxon>Methanobacteriati</taxon>
        <taxon>Methanobacteriota</taxon>
        <taxon>Stenosarchaea group</taxon>
        <taxon>Methanomicrobia</taxon>
        <taxon>Methanosarcinales</taxon>
        <taxon>Methanosarcinaceae</taxon>
        <taxon>Methanosarcina</taxon>
    </lineage>
</organism>
<evidence type="ECO:0000256" key="1">
    <source>
        <dbReference type="ARBA" id="ARBA00023002"/>
    </source>
</evidence>
<dbReference type="Gene3D" id="3.20.20.30">
    <property type="entry name" value="Luciferase-like domain"/>
    <property type="match status" value="1"/>
</dbReference>
<dbReference type="EMBL" id="CP009526">
    <property type="protein sequence ID" value="AKB49834.1"/>
    <property type="molecule type" value="Genomic_DNA"/>
</dbReference>
<proteinExistence type="predicted"/>
<dbReference type="KEGG" id="mbw:MSBRW_0581"/>
<dbReference type="CDD" id="cd01097">
    <property type="entry name" value="Tetrahydromethanopterin_reductase"/>
    <property type="match status" value="1"/>
</dbReference>
<dbReference type="InterPro" id="IPR019945">
    <property type="entry name" value="F420_G6P_DH-rel"/>
</dbReference>
<dbReference type="Pfam" id="PF00296">
    <property type="entry name" value="Bac_luciferase"/>
    <property type="match status" value="1"/>
</dbReference>
<dbReference type="InterPro" id="IPR050564">
    <property type="entry name" value="F420-G6PD/mer"/>
</dbReference>
<dbReference type="GO" id="GO:0016705">
    <property type="term" value="F:oxidoreductase activity, acting on paired donors, with incorporation or reduction of molecular oxygen"/>
    <property type="evidence" value="ECO:0007669"/>
    <property type="project" value="InterPro"/>
</dbReference>
<evidence type="ECO:0000313" key="3">
    <source>
        <dbReference type="EMBL" id="AKB49834.1"/>
    </source>
</evidence>
<dbReference type="GeneID" id="24822001"/>
<dbReference type="PANTHER" id="PTHR43244">
    <property type="match status" value="1"/>
</dbReference>
<protein>
    <submittedName>
        <fullName evidence="3">5,10-methylenetetrahydromethanopterin reductase</fullName>
    </submittedName>
</protein>
<feature type="domain" description="Luciferase-like" evidence="2">
    <location>
        <begin position="14"/>
        <end position="285"/>
    </location>
</feature>
<evidence type="ECO:0000313" key="4">
    <source>
        <dbReference type="Proteomes" id="UP000033038"/>
    </source>
</evidence>
<dbReference type="Proteomes" id="UP000033038">
    <property type="component" value="Chromosome"/>
</dbReference>